<dbReference type="SUPFAM" id="SSF57701">
    <property type="entry name" value="Zn2/Cys6 DNA-binding domain"/>
    <property type="match status" value="1"/>
</dbReference>
<dbReference type="EMBL" id="JAUEPU010000014">
    <property type="protein sequence ID" value="KAK0496657.1"/>
    <property type="molecule type" value="Genomic_DNA"/>
</dbReference>
<dbReference type="InterPro" id="IPR036236">
    <property type="entry name" value="Znf_C2H2_sf"/>
</dbReference>
<dbReference type="GO" id="GO:0000981">
    <property type="term" value="F:DNA-binding transcription factor activity, RNA polymerase II-specific"/>
    <property type="evidence" value="ECO:0007669"/>
    <property type="project" value="InterPro"/>
</dbReference>
<dbReference type="SMART" id="SM00066">
    <property type="entry name" value="GAL4"/>
    <property type="match status" value="1"/>
</dbReference>
<keyword evidence="2" id="KW-0862">Zinc</keyword>
<sequence>MTPWSPALNSLNFTRLQLLSFRTFHPTMYRFPVSDRKRLHKGNTPTLPQTNCCQLCPAKFTRVTHLQRHVRSHTNERSYHCDLCGAQFTRSDVLSRHKKTCKDPMVSNRSRQKSCKACAASKVKCDLEYPCSRCVSRNETCIFLNDPAVSREKRRNAKEHRKISKADSRQSSADTIYDSSTSSPTSEDSPMSPTFHTFPNTPDLADDAYREGLFPSIHGHVNPYLRWSASASNNEYMDFSWLGADGSGDDDSYYSSTPLSAVVPHCASTDTHVPLPYLDSTRANMSMYDGNIVSSTTSL</sequence>
<reference evidence="10" key="1">
    <citation type="submission" date="2023-06" db="EMBL/GenBank/DDBJ databases">
        <authorList>
            <consortium name="Lawrence Berkeley National Laboratory"/>
            <person name="Ahrendt S."/>
            <person name="Sahu N."/>
            <person name="Indic B."/>
            <person name="Wong-Bajracharya J."/>
            <person name="Merenyi Z."/>
            <person name="Ke H.-M."/>
            <person name="Monk M."/>
            <person name="Kocsube S."/>
            <person name="Drula E."/>
            <person name="Lipzen A."/>
            <person name="Balint B."/>
            <person name="Henrissat B."/>
            <person name="Andreopoulos B."/>
            <person name="Martin F.M."/>
            <person name="Harder C.B."/>
            <person name="Rigling D."/>
            <person name="Ford K.L."/>
            <person name="Foster G.D."/>
            <person name="Pangilinan J."/>
            <person name="Papanicolaou A."/>
            <person name="Barry K."/>
            <person name="LaButti K."/>
            <person name="Viragh M."/>
            <person name="Koriabine M."/>
            <person name="Yan M."/>
            <person name="Riley R."/>
            <person name="Champramary S."/>
            <person name="Plett K.L."/>
            <person name="Tsai I.J."/>
            <person name="Slot J."/>
            <person name="Sipos G."/>
            <person name="Plett J."/>
            <person name="Nagy L.G."/>
            <person name="Grigoriev I.V."/>
        </authorList>
    </citation>
    <scope>NUCLEOTIDE SEQUENCE</scope>
    <source>
        <strain evidence="10">HWK02</strain>
    </source>
</reference>
<feature type="domain" description="C2H2-type" evidence="9">
    <location>
        <begin position="79"/>
        <end position="100"/>
    </location>
</feature>
<evidence type="ECO:0000259" key="8">
    <source>
        <dbReference type="PROSITE" id="PS50048"/>
    </source>
</evidence>
<dbReference type="AlphaFoldDB" id="A0AA39Q5J8"/>
<evidence type="ECO:0000313" key="11">
    <source>
        <dbReference type="Proteomes" id="UP001175228"/>
    </source>
</evidence>
<dbReference type="Gene3D" id="3.30.160.60">
    <property type="entry name" value="Classic Zinc Finger"/>
    <property type="match status" value="2"/>
</dbReference>
<feature type="compositionally biased region" description="Polar residues" evidence="7">
    <location>
        <begin position="169"/>
        <end position="178"/>
    </location>
</feature>
<dbReference type="PANTHER" id="PTHR47660">
    <property type="entry name" value="TRANSCRIPTION FACTOR WITH C2H2 AND ZN(2)-CYS(6) DNA BINDING DOMAIN (EUROFUNG)-RELATED-RELATED"/>
    <property type="match status" value="1"/>
</dbReference>
<dbReference type="PROSITE" id="PS50157">
    <property type="entry name" value="ZINC_FINGER_C2H2_2"/>
    <property type="match status" value="2"/>
</dbReference>
<keyword evidence="1" id="KW-0479">Metal-binding</keyword>
<dbReference type="SUPFAM" id="SSF57667">
    <property type="entry name" value="beta-beta-alpha zinc fingers"/>
    <property type="match status" value="1"/>
</dbReference>
<dbReference type="PROSITE" id="PS00028">
    <property type="entry name" value="ZINC_FINGER_C2H2_1"/>
    <property type="match status" value="1"/>
</dbReference>
<gene>
    <name evidence="10" type="ORF">EDD18DRAFT_171227</name>
</gene>
<dbReference type="CDD" id="cd00067">
    <property type="entry name" value="GAL4"/>
    <property type="match status" value="1"/>
</dbReference>
<feature type="compositionally biased region" description="Basic residues" evidence="7">
    <location>
        <begin position="152"/>
        <end position="163"/>
    </location>
</feature>
<dbReference type="Pfam" id="PF00172">
    <property type="entry name" value="Zn_clus"/>
    <property type="match status" value="1"/>
</dbReference>
<evidence type="ECO:0000259" key="9">
    <source>
        <dbReference type="PROSITE" id="PS50157"/>
    </source>
</evidence>
<keyword evidence="6" id="KW-0863">Zinc-finger</keyword>
<evidence type="ECO:0000256" key="5">
    <source>
        <dbReference type="ARBA" id="ARBA00023242"/>
    </source>
</evidence>
<dbReference type="SMART" id="SM00355">
    <property type="entry name" value="ZnF_C2H2"/>
    <property type="match status" value="2"/>
</dbReference>
<organism evidence="10 11">
    <name type="scientific">Armillaria luteobubalina</name>
    <dbReference type="NCBI Taxonomy" id="153913"/>
    <lineage>
        <taxon>Eukaryota</taxon>
        <taxon>Fungi</taxon>
        <taxon>Dikarya</taxon>
        <taxon>Basidiomycota</taxon>
        <taxon>Agaricomycotina</taxon>
        <taxon>Agaricomycetes</taxon>
        <taxon>Agaricomycetidae</taxon>
        <taxon>Agaricales</taxon>
        <taxon>Marasmiineae</taxon>
        <taxon>Physalacriaceae</taxon>
        <taxon>Armillaria</taxon>
    </lineage>
</organism>
<name>A0AA39Q5J8_9AGAR</name>
<dbReference type="InterPro" id="IPR036864">
    <property type="entry name" value="Zn2-C6_fun-type_DNA-bd_sf"/>
</dbReference>
<dbReference type="GO" id="GO:0008270">
    <property type="term" value="F:zinc ion binding"/>
    <property type="evidence" value="ECO:0007669"/>
    <property type="project" value="UniProtKB-KW"/>
</dbReference>
<comment type="caution">
    <text evidence="10">The sequence shown here is derived from an EMBL/GenBank/DDBJ whole genome shotgun (WGS) entry which is preliminary data.</text>
</comment>
<dbReference type="InterPro" id="IPR001138">
    <property type="entry name" value="Zn2Cys6_DnaBD"/>
</dbReference>
<evidence type="ECO:0008006" key="12">
    <source>
        <dbReference type="Google" id="ProtNLM"/>
    </source>
</evidence>
<feature type="region of interest" description="Disordered" evidence="7">
    <location>
        <begin position="152"/>
        <end position="200"/>
    </location>
</feature>
<proteinExistence type="predicted"/>
<keyword evidence="5" id="KW-0539">Nucleus</keyword>
<keyword evidence="4" id="KW-0804">Transcription</keyword>
<dbReference type="PROSITE" id="PS50048">
    <property type="entry name" value="ZN2_CY6_FUNGAL_2"/>
    <property type="match status" value="1"/>
</dbReference>
<evidence type="ECO:0000256" key="4">
    <source>
        <dbReference type="ARBA" id="ARBA00023163"/>
    </source>
</evidence>
<dbReference type="InterPro" id="IPR013087">
    <property type="entry name" value="Znf_C2H2_type"/>
</dbReference>
<evidence type="ECO:0000256" key="6">
    <source>
        <dbReference type="PROSITE-ProRule" id="PRU00042"/>
    </source>
</evidence>
<dbReference type="PROSITE" id="PS00463">
    <property type="entry name" value="ZN2_CY6_FUNGAL_1"/>
    <property type="match status" value="1"/>
</dbReference>
<evidence type="ECO:0000313" key="10">
    <source>
        <dbReference type="EMBL" id="KAK0496657.1"/>
    </source>
</evidence>
<feature type="domain" description="Zn(2)-C6 fungal-type" evidence="8">
    <location>
        <begin position="114"/>
        <end position="143"/>
    </location>
</feature>
<evidence type="ECO:0000256" key="7">
    <source>
        <dbReference type="SAM" id="MobiDB-lite"/>
    </source>
</evidence>
<keyword evidence="3" id="KW-0805">Transcription regulation</keyword>
<feature type="domain" description="C2H2-type" evidence="9">
    <location>
        <begin position="51"/>
        <end position="78"/>
    </location>
</feature>
<dbReference type="Gene3D" id="4.10.240.10">
    <property type="entry name" value="Zn(2)-C6 fungal-type DNA-binding domain"/>
    <property type="match status" value="1"/>
</dbReference>
<dbReference type="Proteomes" id="UP001175228">
    <property type="component" value="Unassembled WGS sequence"/>
</dbReference>
<accession>A0AA39Q5J8</accession>
<protein>
    <recommendedName>
        <fullName evidence="12">Zn(2)-C6 fungal-type domain-containing protein</fullName>
    </recommendedName>
</protein>
<evidence type="ECO:0000256" key="3">
    <source>
        <dbReference type="ARBA" id="ARBA00023015"/>
    </source>
</evidence>
<evidence type="ECO:0000256" key="1">
    <source>
        <dbReference type="ARBA" id="ARBA00022723"/>
    </source>
</evidence>
<feature type="compositionally biased region" description="Low complexity" evidence="7">
    <location>
        <begin position="179"/>
        <end position="194"/>
    </location>
</feature>
<evidence type="ECO:0000256" key="2">
    <source>
        <dbReference type="ARBA" id="ARBA00022833"/>
    </source>
</evidence>
<keyword evidence="11" id="KW-1185">Reference proteome</keyword>